<dbReference type="EC" id="1.1.5.3" evidence="8"/>
<evidence type="ECO:0000256" key="3">
    <source>
        <dbReference type="ARBA" id="ARBA00022630"/>
    </source>
</evidence>
<dbReference type="PRINTS" id="PR01001">
    <property type="entry name" value="FADG3PDH"/>
</dbReference>
<keyword evidence="5 8" id="KW-0560">Oxidoreductase</keyword>
<evidence type="ECO:0000259" key="6">
    <source>
        <dbReference type="Pfam" id="PF01266"/>
    </source>
</evidence>
<organism evidence="8">
    <name type="scientific">mine drainage metagenome</name>
    <dbReference type="NCBI Taxonomy" id="410659"/>
    <lineage>
        <taxon>unclassified sequences</taxon>
        <taxon>metagenomes</taxon>
        <taxon>ecological metagenomes</taxon>
    </lineage>
</organism>
<dbReference type="AlphaFoldDB" id="A0A1J5U0N1"/>
<dbReference type="Gene3D" id="3.50.50.60">
    <property type="entry name" value="FAD/NAD(P)-binding domain"/>
    <property type="match status" value="1"/>
</dbReference>
<dbReference type="PANTHER" id="PTHR11985:SF15">
    <property type="entry name" value="GLYCEROL-3-PHOSPHATE DEHYDROGENASE, MITOCHONDRIAL"/>
    <property type="match status" value="1"/>
</dbReference>
<dbReference type="InterPro" id="IPR000447">
    <property type="entry name" value="G3P_DH_FAD-dep"/>
</dbReference>
<comment type="cofactor">
    <cofactor evidence="1">
        <name>FAD</name>
        <dbReference type="ChEBI" id="CHEBI:57692"/>
    </cofactor>
</comment>
<sequence>MKREFSALRGEFDLLVCGGGIYGAWTAYDAALRGLRVALVEQGDWADATSSASSKLIHGGLRYLETYDFRLVRKALKERRMLLQAAPHRVWPLRFGVPVYADSRNGTLLLKAGLTLYDLLAGFPDRQMRHRHLDRAHFSAHFPFLDDATLKGGFTYGDAQTDDARLVLELVAGAMAHGAVCVNYARLVAWNEEHAQVNGATVLDVESGVTAQVRARQCVSAAGQWTGATEQGRSWCRLSKGIHLVLPALPANEAVLLTAHEDGRVFFIIPWYGRTLLGTTDTDYRGDIDHVMVDEADVEYLLAAANRYLKTRWSGADVIGSYAGVRVMKQSDAAHPSAASRDWELKGAANGLLYAIGGKLTSAREDAAVIVDTVCTRLGVAAGCTTRGRGFPWKPQQDFAAWSADAAAAAQRLGIDAECAEWLLHRHGARVDRVLRLIEEAPQLAARIVPALPFVYADLLLCARDEMAVHLADLLRRRMPLLILARLDVAAVRHLAELVAPALGWDEARIVRETAACCA</sequence>
<dbReference type="InterPro" id="IPR036188">
    <property type="entry name" value="FAD/NAD-bd_sf"/>
</dbReference>
<keyword evidence="4" id="KW-0274">FAD</keyword>
<evidence type="ECO:0000256" key="4">
    <source>
        <dbReference type="ARBA" id="ARBA00022827"/>
    </source>
</evidence>
<evidence type="ECO:0000256" key="1">
    <source>
        <dbReference type="ARBA" id="ARBA00001974"/>
    </source>
</evidence>
<accession>A0A1J5U0N1</accession>
<feature type="domain" description="FAD dependent oxidoreductase" evidence="6">
    <location>
        <begin position="13"/>
        <end position="362"/>
    </location>
</feature>
<comment type="similarity">
    <text evidence="2">Belongs to the FAD-dependent glycerol-3-phosphate dehydrogenase family.</text>
</comment>
<evidence type="ECO:0000256" key="2">
    <source>
        <dbReference type="ARBA" id="ARBA00007330"/>
    </source>
</evidence>
<evidence type="ECO:0000256" key="5">
    <source>
        <dbReference type="ARBA" id="ARBA00023002"/>
    </source>
</evidence>
<dbReference type="InterPro" id="IPR038299">
    <property type="entry name" value="DAO_C_sf"/>
</dbReference>
<reference evidence="8" key="1">
    <citation type="submission" date="2016-10" db="EMBL/GenBank/DDBJ databases">
        <title>Sequence of Gallionella enrichment culture.</title>
        <authorList>
            <person name="Poehlein A."/>
            <person name="Muehling M."/>
            <person name="Daniel R."/>
        </authorList>
    </citation>
    <scope>NUCLEOTIDE SEQUENCE</scope>
</reference>
<name>A0A1J5U0N1_9ZZZZ</name>
<dbReference type="GO" id="GO:0046168">
    <property type="term" value="P:glycerol-3-phosphate catabolic process"/>
    <property type="evidence" value="ECO:0007669"/>
    <property type="project" value="TreeGrafter"/>
</dbReference>
<dbReference type="Gene3D" id="1.10.8.870">
    <property type="entry name" value="Alpha-glycerophosphate oxidase, cap domain"/>
    <property type="match status" value="1"/>
</dbReference>
<dbReference type="InterPro" id="IPR006076">
    <property type="entry name" value="FAD-dep_OxRdtase"/>
</dbReference>
<dbReference type="PANTHER" id="PTHR11985">
    <property type="entry name" value="GLYCEROL-3-PHOSPHATE DEHYDROGENASE"/>
    <property type="match status" value="1"/>
</dbReference>
<feature type="domain" description="Alpha-glycerophosphate oxidase C-terminal" evidence="7">
    <location>
        <begin position="405"/>
        <end position="509"/>
    </location>
</feature>
<proteinExistence type="inferred from homology"/>
<keyword evidence="3" id="KW-0285">Flavoprotein</keyword>
<gene>
    <name evidence="8" type="primary">glpD_1</name>
    <name evidence="8" type="ORF">GALL_04610</name>
</gene>
<evidence type="ECO:0000259" key="7">
    <source>
        <dbReference type="Pfam" id="PF16901"/>
    </source>
</evidence>
<dbReference type="Pfam" id="PF16901">
    <property type="entry name" value="DAO_C"/>
    <property type="match status" value="1"/>
</dbReference>
<dbReference type="EMBL" id="MLJW01000001">
    <property type="protein sequence ID" value="OIR19580.1"/>
    <property type="molecule type" value="Genomic_DNA"/>
</dbReference>
<protein>
    <submittedName>
        <fullName evidence="8">Aerobic glycerol-3-phosphate dehydrogenase</fullName>
        <ecNumber evidence="8">1.1.5.3</ecNumber>
    </submittedName>
</protein>
<dbReference type="Pfam" id="PF01266">
    <property type="entry name" value="DAO"/>
    <property type="match status" value="1"/>
</dbReference>
<dbReference type="GO" id="GO:0004368">
    <property type="term" value="F:glycerol-3-phosphate dehydrogenase (quinone) activity"/>
    <property type="evidence" value="ECO:0007669"/>
    <property type="project" value="UniProtKB-EC"/>
</dbReference>
<evidence type="ECO:0000313" key="8">
    <source>
        <dbReference type="EMBL" id="OIR19580.1"/>
    </source>
</evidence>
<dbReference type="InterPro" id="IPR031656">
    <property type="entry name" value="DAO_C"/>
</dbReference>
<dbReference type="SUPFAM" id="SSF51905">
    <property type="entry name" value="FAD/NAD(P)-binding domain"/>
    <property type="match status" value="1"/>
</dbReference>
<comment type="caution">
    <text evidence="8">The sequence shown here is derived from an EMBL/GenBank/DDBJ whole genome shotgun (WGS) entry which is preliminary data.</text>
</comment>
<dbReference type="Gene3D" id="3.30.9.10">
    <property type="entry name" value="D-Amino Acid Oxidase, subunit A, domain 2"/>
    <property type="match status" value="1"/>
</dbReference>